<organism evidence="1 2">
    <name type="scientific">Dawidia cretensis</name>
    <dbReference type="NCBI Taxonomy" id="2782350"/>
    <lineage>
        <taxon>Bacteria</taxon>
        <taxon>Pseudomonadati</taxon>
        <taxon>Bacteroidota</taxon>
        <taxon>Cytophagia</taxon>
        <taxon>Cytophagales</taxon>
        <taxon>Chryseotaleaceae</taxon>
        <taxon>Dawidia</taxon>
    </lineage>
</organism>
<gene>
    <name evidence="1" type="ORF">KK062_25825</name>
</gene>
<reference evidence="1 2" key="1">
    <citation type="submission" date="2021-05" db="EMBL/GenBank/DDBJ databases">
        <title>A Polyphasic approach of four new species of the genus Ohtaekwangia: Ohtaekwangia histidinii sp. nov., Ohtaekwangia cretensis sp. nov., Ohtaekwangia indiensis sp. nov., Ohtaekwangia reichenbachii sp. nov. from diverse environment.</title>
        <authorList>
            <person name="Octaviana S."/>
        </authorList>
    </citation>
    <scope>NUCLEOTIDE SEQUENCE [LARGE SCALE GENOMIC DNA]</scope>
    <source>
        <strain evidence="1 2">PWU5</strain>
    </source>
</reference>
<dbReference type="RefSeq" id="WP_254087258.1">
    <property type="nucleotide sequence ID" value="NZ_JAHESE010000038.1"/>
</dbReference>
<comment type="caution">
    <text evidence="1">The sequence shown here is derived from an EMBL/GenBank/DDBJ whole genome shotgun (WGS) entry which is preliminary data.</text>
</comment>
<evidence type="ECO:0000313" key="1">
    <source>
        <dbReference type="EMBL" id="MBT1711688.1"/>
    </source>
</evidence>
<evidence type="ECO:0000313" key="2">
    <source>
        <dbReference type="Proteomes" id="UP001319080"/>
    </source>
</evidence>
<dbReference type="AlphaFoldDB" id="A0AAP2GW12"/>
<keyword evidence="2" id="KW-1185">Reference proteome</keyword>
<protein>
    <submittedName>
        <fullName evidence="1">Uncharacterized protein</fullName>
    </submittedName>
</protein>
<accession>A0AAP2GW12</accession>
<dbReference type="Proteomes" id="UP001319080">
    <property type="component" value="Unassembled WGS sequence"/>
</dbReference>
<name>A0AAP2GW12_9BACT</name>
<sequence length="285" mass="32772">MRLAYPVQKLQDWFTQQWVILWGKRIEPDAVPWLMGPFGKLGAIGDDFVTQLAEAEDLIIERNAASHGLIPSIKDLKLSDAEFIRLSQNIIEFYENTSRYKLTLSVQWNPLFKIFGNLVMSLFSNRIKQLNIPTNNTEKSNLLNSEIITLKEPKSNDVKYTIWYRTFISTGQVLYSGVYSTCTLPCGKICIKAVFPLPKGNATVIMLPSVGPKGELRLDSSGAKFGDPGFYFLLSDSKGGFWSQYIRSFRDHLTIYWDEETIFGEQTLTLWHQRVLRLNYEIHRK</sequence>
<proteinExistence type="predicted"/>
<dbReference type="EMBL" id="JAHESE010000038">
    <property type="protein sequence ID" value="MBT1711688.1"/>
    <property type="molecule type" value="Genomic_DNA"/>
</dbReference>